<feature type="compositionally biased region" description="Polar residues" evidence="1">
    <location>
        <begin position="443"/>
        <end position="461"/>
    </location>
</feature>
<name>A0A4Y8WCT0_9VIBR</name>
<evidence type="ECO:0000313" key="3">
    <source>
        <dbReference type="EMBL" id="TFH90614.1"/>
    </source>
</evidence>
<proteinExistence type="predicted"/>
<protein>
    <submittedName>
        <fullName evidence="3">Type VI secretion protein</fullName>
    </submittedName>
</protein>
<dbReference type="RefSeq" id="WP_134836348.1">
    <property type="nucleotide sequence ID" value="NZ_SATR01000025.1"/>
</dbReference>
<accession>A0A4Y8WCT0</accession>
<feature type="domain" description="ImpA N-terminal" evidence="2">
    <location>
        <begin position="8"/>
        <end position="154"/>
    </location>
</feature>
<gene>
    <name evidence="3" type="ORF">ELS82_15915</name>
</gene>
<dbReference type="InterPro" id="IPR017740">
    <property type="entry name" value="TssA-like"/>
</dbReference>
<dbReference type="PANTHER" id="PTHR37951:SF1">
    <property type="entry name" value="TYPE VI SECRETION SYSTEM COMPONENT TSSA1"/>
    <property type="match status" value="1"/>
</dbReference>
<evidence type="ECO:0000256" key="1">
    <source>
        <dbReference type="SAM" id="MobiDB-lite"/>
    </source>
</evidence>
<dbReference type="EMBL" id="SATR01000025">
    <property type="protein sequence ID" value="TFH90614.1"/>
    <property type="molecule type" value="Genomic_DNA"/>
</dbReference>
<sequence>MVDIESLLAPISDEAETGTYLKLDRSAYRSLRNSYNTAQSSFRQLIETPDASSDEALLDANDSNWAQLRQDAFDALTKSTKDIELLGWYIASQLFTAKPYQALADSTKVLTELVERYWSTLHPTLPENKLKSSDEQGIARELAEFRIKPLLQLVGESNDSTALFMPLQLISLIDEITYGDYLRAERSGELASLKEAAQSQFSSDVEETVMLLSQSYQHFSQAEAAIAKECQEIGVTPTSFRFVKANIANSINAIRFLTEEKFANWPLDDEFLPRKEETVEEVHTEVAPEASIAEPQAEMAAATSTTQSVESAAPTSNVTANDAAPSLNQALTTNATAFTSVGNLASRDHAFQELRKIAEYFKATEPHSPISFLLERAIRWGYMSLPELLQEMTGGNNNVMEHINQLTGMDNLDKVDLADKGEAFSPTVNMSNPVVSQAEVAQVSPSSVTLPTEESVPTQPIKTEETTSKSPDSLSDFEW</sequence>
<dbReference type="Proteomes" id="UP000297753">
    <property type="component" value="Unassembled WGS sequence"/>
</dbReference>
<dbReference type="OrthoDB" id="9771118at2"/>
<comment type="caution">
    <text evidence="3">The sequence shown here is derived from an EMBL/GenBank/DDBJ whole genome shotgun (WGS) entry which is preliminary data.</text>
</comment>
<evidence type="ECO:0000313" key="4">
    <source>
        <dbReference type="Proteomes" id="UP000297753"/>
    </source>
</evidence>
<feature type="region of interest" description="Disordered" evidence="1">
    <location>
        <begin position="296"/>
        <end position="321"/>
    </location>
</feature>
<dbReference type="AlphaFoldDB" id="A0A4Y8WCT0"/>
<reference evidence="3 4" key="1">
    <citation type="submission" date="2019-01" db="EMBL/GenBank/DDBJ databases">
        <title>Vibrio BEI176 sp. nov, a marine bacterium isolated from China: eastern marignal seas.</title>
        <authorList>
            <person name="Li B."/>
        </authorList>
    </citation>
    <scope>NUCLEOTIDE SEQUENCE [LARGE SCALE GENOMIC DNA]</scope>
    <source>
        <strain evidence="3 4">BEI176</strain>
    </source>
</reference>
<feature type="compositionally biased region" description="Polar residues" evidence="1">
    <location>
        <begin position="302"/>
        <end position="321"/>
    </location>
</feature>
<dbReference type="PANTHER" id="PTHR37951">
    <property type="entry name" value="CYTOPLASMIC PROTEIN-RELATED"/>
    <property type="match status" value="1"/>
</dbReference>
<organism evidence="3 4">
    <name type="scientific">Vibrio ouci</name>
    <dbReference type="NCBI Taxonomy" id="2499078"/>
    <lineage>
        <taxon>Bacteria</taxon>
        <taxon>Pseudomonadati</taxon>
        <taxon>Pseudomonadota</taxon>
        <taxon>Gammaproteobacteria</taxon>
        <taxon>Vibrionales</taxon>
        <taxon>Vibrionaceae</taxon>
        <taxon>Vibrio</taxon>
    </lineage>
</organism>
<dbReference type="InterPro" id="IPR010657">
    <property type="entry name" value="ImpA_N"/>
</dbReference>
<evidence type="ECO:0000259" key="2">
    <source>
        <dbReference type="Pfam" id="PF06812"/>
    </source>
</evidence>
<feature type="region of interest" description="Disordered" evidence="1">
    <location>
        <begin position="441"/>
        <end position="479"/>
    </location>
</feature>
<keyword evidence="4" id="KW-1185">Reference proteome</keyword>
<dbReference type="Pfam" id="PF06812">
    <property type="entry name" value="ImpA_N"/>
    <property type="match status" value="1"/>
</dbReference>